<dbReference type="PANTHER" id="PTHR20854:SF4">
    <property type="entry name" value="INOSITOL-1-MONOPHOSPHATASE-RELATED"/>
    <property type="match status" value="1"/>
</dbReference>
<comment type="similarity">
    <text evidence="3 8">Belongs to the inositol monophosphatase superfamily.</text>
</comment>
<feature type="binding site" evidence="7">
    <location>
        <position position="96"/>
    </location>
    <ligand>
        <name>Mg(2+)</name>
        <dbReference type="ChEBI" id="CHEBI:18420"/>
        <label>1</label>
        <note>catalytic</note>
    </ligand>
</feature>
<dbReference type="EC" id="3.1.3.25" evidence="8"/>
<evidence type="ECO:0000256" key="2">
    <source>
        <dbReference type="ARBA" id="ARBA00001946"/>
    </source>
</evidence>
<dbReference type="EMBL" id="CAJVQA010020090">
    <property type="protein sequence ID" value="CAG8761931.1"/>
    <property type="molecule type" value="Genomic_DNA"/>
</dbReference>
<dbReference type="PRINTS" id="PR00377">
    <property type="entry name" value="IMPHPHTASES"/>
</dbReference>
<accession>A0A9N9J2G6</accession>
<dbReference type="InterPro" id="IPR000760">
    <property type="entry name" value="Inositol_monophosphatase-like"/>
</dbReference>
<gene>
    <name evidence="9" type="ORF">CPELLU_LOCUS15359</name>
</gene>
<dbReference type="InterPro" id="IPR020583">
    <property type="entry name" value="Inositol_monoP_metal-BS"/>
</dbReference>
<dbReference type="AlphaFoldDB" id="A0A9N9J2G6"/>
<feature type="binding site" evidence="7">
    <location>
        <position position="97"/>
    </location>
    <ligand>
        <name>Mg(2+)</name>
        <dbReference type="ChEBI" id="CHEBI:18420"/>
        <label>1</label>
        <note>catalytic</note>
    </ligand>
</feature>
<dbReference type="Gene3D" id="3.30.540.10">
    <property type="entry name" value="Fructose-1,6-Bisphosphatase, subunit A, domain 1"/>
    <property type="match status" value="1"/>
</dbReference>
<evidence type="ECO:0000256" key="7">
    <source>
        <dbReference type="PIRSR" id="PIRSR600760-2"/>
    </source>
</evidence>
<dbReference type="InterPro" id="IPR033942">
    <property type="entry name" value="IMPase"/>
</dbReference>
<keyword evidence="6 7" id="KW-0460">Magnesium</keyword>
<feature type="non-terminal residue" evidence="9">
    <location>
        <position position="1"/>
    </location>
</feature>
<keyword evidence="4 7" id="KW-0479">Metal-binding</keyword>
<dbReference type="OrthoDB" id="10254945at2759"/>
<dbReference type="Pfam" id="PF00459">
    <property type="entry name" value="Inositol_P"/>
    <property type="match status" value="1"/>
</dbReference>
<evidence type="ECO:0000256" key="8">
    <source>
        <dbReference type="RuleBase" id="RU364068"/>
    </source>
</evidence>
<name>A0A9N9J2G6_9GLOM</name>
<evidence type="ECO:0000313" key="9">
    <source>
        <dbReference type="EMBL" id="CAG8761931.1"/>
    </source>
</evidence>
<comment type="cofactor">
    <cofactor evidence="2 7 8">
        <name>Mg(2+)</name>
        <dbReference type="ChEBI" id="CHEBI:18420"/>
    </cofactor>
</comment>
<reference evidence="9" key="1">
    <citation type="submission" date="2021-06" db="EMBL/GenBank/DDBJ databases">
        <authorList>
            <person name="Kallberg Y."/>
            <person name="Tangrot J."/>
            <person name="Rosling A."/>
        </authorList>
    </citation>
    <scope>NUCLEOTIDE SEQUENCE</scope>
    <source>
        <strain evidence="9">FL966</strain>
    </source>
</reference>
<dbReference type="FunFam" id="3.30.540.10:FF:000004">
    <property type="entry name" value="Inositol-1-monophosphatase"/>
    <property type="match status" value="1"/>
</dbReference>
<organism evidence="9 10">
    <name type="scientific">Cetraspora pellucida</name>
    <dbReference type="NCBI Taxonomy" id="1433469"/>
    <lineage>
        <taxon>Eukaryota</taxon>
        <taxon>Fungi</taxon>
        <taxon>Fungi incertae sedis</taxon>
        <taxon>Mucoromycota</taxon>
        <taxon>Glomeromycotina</taxon>
        <taxon>Glomeromycetes</taxon>
        <taxon>Diversisporales</taxon>
        <taxon>Gigasporaceae</taxon>
        <taxon>Cetraspora</taxon>
    </lineage>
</organism>
<comment type="caution">
    <text evidence="9">The sequence shown here is derived from an EMBL/GenBank/DDBJ whole genome shotgun (WGS) entry which is preliminary data.</text>
</comment>
<evidence type="ECO:0000313" key="10">
    <source>
        <dbReference type="Proteomes" id="UP000789759"/>
    </source>
</evidence>
<comment type="pathway">
    <text evidence="8">Polyol metabolism; myo-inositol biosynthesis; myo-inositol from D-glucose 6-phosphate: step 2/2.</text>
</comment>
<dbReference type="SUPFAM" id="SSF56655">
    <property type="entry name" value="Carbohydrate phosphatase"/>
    <property type="match status" value="1"/>
</dbReference>
<dbReference type="GO" id="GO:0008934">
    <property type="term" value="F:inositol monophosphate 1-phosphatase activity"/>
    <property type="evidence" value="ECO:0007669"/>
    <property type="project" value="InterPro"/>
</dbReference>
<dbReference type="GO" id="GO:0046872">
    <property type="term" value="F:metal ion binding"/>
    <property type="evidence" value="ECO:0007669"/>
    <property type="project" value="UniProtKB-KW"/>
</dbReference>
<dbReference type="PANTHER" id="PTHR20854">
    <property type="entry name" value="INOSITOL MONOPHOSPHATASE"/>
    <property type="match status" value="1"/>
</dbReference>
<evidence type="ECO:0000256" key="6">
    <source>
        <dbReference type="ARBA" id="ARBA00022842"/>
    </source>
</evidence>
<protein>
    <recommendedName>
        <fullName evidence="8">Inositol-1-monophosphatase</fullName>
        <ecNumber evidence="8">3.1.3.25</ecNumber>
    </recommendedName>
</protein>
<evidence type="ECO:0000256" key="3">
    <source>
        <dbReference type="ARBA" id="ARBA00009759"/>
    </source>
</evidence>
<dbReference type="CDD" id="cd01639">
    <property type="entry name" value="IMPase"/>
    <property type="match status" value="1"/>
</dbReference>
<keyword evidence="5 8" id="KW-0378">Hydrolase</keyword>
<proteinExistence type="inferred from homology"/>
<evidence type="ECO:0000256" key="4">
    <source>
        <dbReference type="ARBA" id="ARBA00022723"/>
    </source>
</evidence>
<sequence>MDSTEYYLEFAIKLAKQCGQIILDASNARHSTNHKVLSKYGNVTDLVTETDQLVEELIKSKLKESFPEHKFIGEETKAAGYEYEFTDDPTWIVDPIDGTTNFVHGFPFVAVSIGLTINKESVVGVVFNPILNELYSARKGHGAFLNQTTRLPLSYPNPPIQLPSSLSQCLVITEYGSDRSDITISKKVNSVHNLLRKPGVVSWSSKKAGLVRGVRSIGSAALNVCQIAQGNGDIFFEFGCWE</sequence>
<feature type="binding site" evidence="7">
    <location>
        <position position="94"/>
    </location>
    <ligand>
        <name>Mg(2+)</name>
        <dbReference type="ChEBI" id="CHEBI:18420"/>
        <label>1</label>
        <note>catalytic</note>
    </ligand>
</feature>
<dbReference type="GO" id="GO:0006020">
    <property type="term" value="P:inositol metabolic process"/>
    <property type="evidence" value="ECO:0007669"/>
    <property type="project" value="TreeGrafter"/>
</dbReference>
<keyword evidence="10" id="KW-1185">Reference proteome</keyword>
<dbReference type="GO" id="GO:0007165">
    <property type="term" value="P:signal transduction"/>
    <property type="evidence" value="ECO:0007669"/>
    <property type="project" value="TreeGrafter"/>
</dbReference>
<feature type="binding site" evidence="7">
    <location>
        <position position="74"/>
    </location>
    <ligand>
        <name>Mg(2+)</name>
        <dbReference type="ChEBI" id="CHEBI:18420"/>
        <label>1</label>
        <note>catalytic</note>
    </ligand>
</feature>
<comment type="catalytic activity">
    <reaction evidence="1 8">
        <text>a myo-inositol phosphate + H2O = myo-inositol + phosphate</text>
        <dbReference type="Rhea" id="RHEA:24056"/>
        <dbReference type="ChEBI" id="CHEBI:15377"/>
        <dbReference type="ChEBI" id="CHEBI:17268"/>
        <dbReference type="ChEBI" id="CHEBI:43474"/>
        <dbReference type="ChEBI" id="CHEBI:84139"/>
        <dbReference type="EC" id="3.1.3.25"/>
    </reaction>
</comment>
<evidence type="ECO:0000256" key="5">
    <source>
        <dbReference type="ARBA" id="ARBA00022801"/>
    </source>
</evidence>
<dbReference type="Gene3D" id="3.40.190.80">
    <property type="match status" value="1"/>
</dbReference>
<dbReference type="PROSITE" id="PS00629">
    <property type="entry name" value="IMP_1"/>
    <property type="match status" value="1"/>
</dbReference>
<dbReference type="Proteomes" id="UP000789759">
    <property type="component" value="Unassembled WGS sequence"/>
</dbReference>
<evidence type="ECO:0000256" key="1">
    <source>
        <dbReference type="ARBA" id="ARBA00001033"/>
    </source>
</evidence>